<evidence type="ECO:0000256" key="1">
    <source>
        <dbReference type="ARBA" id="ARBA00022737"/>
    </source>
</evidence>
<dbReference type="SUPFAM" id="SSF52821">
    <property type="entry name" value="Rhodanese/Cell cycle control phosphatase"/>
    <property type="match status" value="2"/>
</dbReference>
<gene>
    <name evidence="4" type="ORF">GBG18_06930</name>
    <name evidence="3" type="ORF">GBG19_04370</name>
</gene>
<reference evidence="5 6" key="1">
    <citation type="submission" date="2019-10" db="EMBL/GenBank/DDBJ databases">
        <title>Poseidonibacter ostreae sp. nov., isolated from the gut of the Ostrea denselamellosa.</title>
        <authorList>
            <person name="Choi A."/>
        </authorList>
    </citation>
    <scope>NUCLEOTIDE SEQUENCE [LARGE SCALE GENOMIC DNA]</scope>
    <source>
        <strain evidence="3 6">SJOD-M-33</strain>
        <strain evidence="4 5">SJOD-M-5</strain>
    </source>
</reference>
<evidence type="ECO:0000313" key="5">
    <source>
        <dbReference type="Proteomes" id="UP000461010"/>
    </source>
</evidence>
<dbReference type="EMBL" id="WFKK01000008">
    <property type="protein sequence ID" value="KAB7889971.1"/>
    <property type="molecule type" value="Genomic_DNA"/>
</dbReference>
<dbReference type="Proteomes" id="UP000461010">
    <property type="component" value="Unassembled WGS sequence"/>
</dbReference>
<dbReference type="PANTHER" id="PTHR43855">
    <property type="entry name" value="THIOSULFATE SULFURTRANSFERASE"/>
    <property type="match status" value="1"/>
</dbReference>
<dbReference type="CDD" id="cd01448">
    <property type="entry name" value="TST_Repeat_1"/>
    <property type="match status" value="1"/>
</dbReference>
<dbReference type="RefSeq" id="WP_152189657.1">
    <property type="nucleotide sequence ID" value="NZ_WFKI01000035.1"/>
</dbReference>
<comment type="caution">
    <text evidence="3">The sequence shown here is derived from an EMBL/GenBank/DDBJ whole genome shotgun (WGS) entry which is preliminary data.</text>
</comment>
<dbReference type="Gene3D" id="3.40.250.10">
    <property type="entry name" value="Rhodanese-like domain"/>
    <property type="match status" value="2"/>
</dbReference>
<dbReference type="SMART" id="SM00450">
    <property type="entry name" value="RHOD"/>
    <property type="match status" value="2"/>
</dbReference>
<dbReference type="AlphaFoldDB" id="A0A6L4WUA0"/>
<feature type="domain" description="Rhodanese" evidence="2">
    <location>
        <begin position="33"/>
        <end position="140"/>
    </location>
</feature>
<feature type="domain" description="Rhodanese" evidence="2">
    <location>
        <begin position="170"/>
        <end position="281"/>
    </location>
</feature>
<evidence type="ECO:0000313" key="4">
    <source>
        <dbReference type="EMBL" id="KAB7891485.1"/>
    </source>
</evidence>
<dbReference type="PANTHER" id="PTHR43855:SF1">
    <property type="entry name" value="THIOSULFATE SULFURTRANSFERASE"/>
    <property type="match status" value="1"/>
</dbReference>
<evidence type="ECO:0000313" key="3">
    <source>
        <dbReference type="EMBL" id="KAB7889971.1"/>
    </source>
</evidence>
<sequence length="288" mass="33307">MKNNFYFIFIFLVTQITLNAQDLRISVDELSKNITAYKIIDVRNYEDFSITHIKNSINFPVSKSYENKKVDGKIVKPNKMQALVRELGLNIEDNIVIYDDGVFYDASRIFWTLEVYGFKNVKLLNGGFDTWEKKNFLVSSETLKVKPSKYIASINNNRLSTKFTTQIATKNPNQTVIDARGYESYIGKESVAKRFGHIPNAIHIPAYYNLKKENKLSKLKEATTLKELYKDVNKDKKVIIYCKIGRVASTNYFALRELGYNVSNYDASWREWGNDISLPIINRSKAQK</sequence>
<dbReference type="PROSITE" id="PS50206">
    <property type="entry name" value="RHODANESE_3"/>
    <property type="match status" value="2"/>
</dbReference>
<keyword evidence="1" id="KW-0677">Repeat</keyword>
<name>A0A6L4WUA0_9BACT</name>
<dbReference type="InterPro" id="IPR036873">
    <property type="entry name" value="Rhodanese-like_dom_sf"/>
</dbReference>
<dbReference type="EMBL" id="WFKJ01000017">
    <property type="protein sequence ID" value="KAB7891485.1"/>
    <property type="molecule type" value="Genomic_DNA"/>
</dbReference>
<dbReference type="Pfam" id="PF00581">
    <property type="entry name" value="Rhodanese"/>
    <property type="match status" value="2"/>
</dbReference>
<dbReference type="Proteomes" id="UP000472839">
    <property type="component" value="Unassembled WGS sequence"/>
</dbReference>
<evidence type="ECO:0000259" key="2">
    <source>
        <dbReference type="PROSITE" id="PS50206"/>
    </source>
</evidence>
<dbReference type="InterPro" id="IPR051126">
    <property type="entry name" value="Thiosulfate_sulfurtransferase"/>
</dbReference>
<proteinExistence type="predicted"/>
<dbReference type="InterPro" id="IPR001763">
    <property type="entry name" value="Rhodanese-like_dom"/>
</dbReference>
<accession>A0A6L4WUA0</accession>
<evidence type="ECO:0000313" key="6">
    <source>
        <dbReference type="Proteomes" id="UP000472839"/>
    </source>
</evidence>
<keyword evidence="5" id="KW-1185">Reference proteome</keyword>
<organism evidence="3 6">
    <name type="scientific">Poseidonibacter ostreae</name>
    <dbReference type="NCBI Taxonomy" id="2654171"/>
    <lineage>
        <taxon>Bacteria</taxon>
        <taxon>Pseudomonadati</taxon>
        <taxon>Campylobacterota</taxon>
        <taxon>Epsilonproteobacteria</taxon>
        <taxon>Campylobacterales</taxon>
        <taxon>Arcobacteraceae</taxon>
        <taxon>Poseidonibacter</taxon>
    </lineage>
</organism>
<protein>
    <submittedName>
        <fullName evidence="3">Sulfurtransferase</fullName>
    </submittedName>
</protein>
<dbReference type="CDD" id="cd01449">
    <property type="entry name" value="TST_Repeat_2"/>
    <property type="match status" value="1"/>
</dbReference>